<dbReference type="EMBL" id="GGEC01084050">
    <property type="protein sequence ID" value="MBX64534.1"/>
    <property type="molecule type" value="Transcribed_RNA"/>
</dbReference>
<dbReference type="AlphaFoldDB" id="A0A2P2QC83"/>
<name>A0A2P2QC83_RHIMU</name>
<proteinExistence type="predicted"/>
<accession>A0A2P2QC83</accession>
<protein>
    <submittedName>
        <fullName evidence="1">Uncharacterized protein</fullName>
    </submittedName>
</protein>
<sequence length="21" mass="2465">MFYAGSSCCNYFMWETRGLVV</sequence>
<evidence type="ECO:0000313" key="1">
    <source>
        <dbReference type="EMBL" id="MBX64534.1"/>
    </source>
</evidence>
<reference evidence="1" key="1">
    <citation type="submission" date="2018-02" db="EMBL/GenBank/DDBJ databases">
        <title>Rhizophora mucronata_Transcriptome.</title>
        <authorList>
            <person name="Meera S.P."/>
            <person name="Sreeshan A."/>
            <person name="Augustine A."/>
        </authorList>
    </citation>
    <scope>NUCLEOTIDE SEQUENCE</scope>
    <source>
        <tissue evidence="1">Leaf</tissue>
    </source>
</reference>
<organism evidence="1">
    <name type="scientific">Rhizophora mucronata</name>
    <name type="common">Asiatic mangrove</name>
    <dbReference type="NCBI Taxonomy" id="61149"/>
    <lineage>
        <taxon>Eukaryota</taxon>
        <taxon>Viridiplantae</taxon>
        <taxon>Streptophyta</taxon>
        <taxon>Embryophyta</taxon>
        <taxon>Tracheophyta</taxon>
        <taxon>Spermatophyta</taxon>
        <taxon>Magnoliopsida</taxon>
        <taxon>eudicotyledons</taxon>
        <taxon>Gunneridae</taxon>
        <taxon>Pentapetalae</taxon>
        <taxon>rosids</taxon>
        <taxon>fabids</taxon>
        <taxon>Malpighiales</taxon>
        <taxon>Rhizophoraceae</taxon>
        <taxon>Rhizophora</taxon>
    </lineage>
</organism>